<dbReference type="GO" id="GO:0006508">
    <property type="term" value="P:proteolysis"/>
    <property type="evidence" value="ECO:0007669"/>
    <property type="project" value="UniProtKB-KW"/>
</dbReference>
<evidence type="ECO:0000256" key="8">
    <source>
        <dbReference type="ARBA" id="ARBA00023049"/>
    </source>
</evidence>
<feature type="glycosylation site" description="N-linked (GlcNAc...) (complex) asparagine" evidence="14">
    <location>
        <position position="104"/>
    </location>
</feature>
<dbReference type="AlphaFoldDB" id="A0AAU9XJU0"/>
<feature type="compositionally biased region" description="Basic and acidic residues" evidence="23">
    <location>
        <begin position="650"/>
        <end position="659"/>
    </location>
</feature>
<gene>
    <name evidence="25" type="ORF">PMEA_00024551</name>
</gene>
<dbReference type="PANTHER" id="PTHR10514:SF27">
    <property type="entry name" value="ANGIOTENSIN-CONVERTING ENZYME"/>
    <property type="match status" value="1"/>
</dbReference>
<feature type="active site" description="Proton acceptor 2" evidence="15">
    <location>
        <position position="379"/>
    </location>
</feature>
<evidence type="ECO:0000256" key="19">
    <source>
        <dbReference type="PIRSR" id="PIRSR601548-5"/>
    </source>
</evidence>
<feature type="binding site" evidence="17">
    <location>
        <position position="406"/>
    </location>
    <ligand>
        <name>Zn(2+)</name>
        <dbReference type="ChEBI" id="CHEBI:29105"/>
        <label>1</label>
        <note>catalytic</note>
    </ligand>
</feature>
<evidence type="ECO:0000256" key="21">
    <source>
        <dbReference type="PROSITE-ProRule" id="PRU01355"/>
    </source>
</evidence>
<comment type="catalytic activity">
    <reaction evidence="11">
        <text>Release of a C-terminal dipeptide, oligopeptide-|-Xaa-Yaa, when Xaa is not Pro, and Yaa is neither Asp nor Glu. Thus, conversion of angiotensin I to angiotensin II, with increase in vasoconstrictor activity, but no action on angiotensin II.</text>
        <dbReference type="EC" id="3.4.15.1"/>
    </reaction>
</comment>
<dbReference type="GO" id="GO:0046872">
    <property type="term" value="F:metal ion binding"/>
    <property type="evidence" value="ECO:0007669"/>
    <property type="project" value="UniProtKB-KW"/>
</dbReference>
<evidence type="ECO:0000256" key="24">
    <source>
        <dbReference type="SAM" id="SignalP"/>
    </source>
</evidence>
<feature type="active site" description="Proton acceptor 1" evidence="13">
    <location>
        <position position="379"/>
    </location>
</feature>
<proteinExistence type="inferred from homology"/>
<dbReference type="PROSITE" id="PS52011">
    <property type="entry name" value="PEPTIDASE_M2"/>
    <property type="match status" value="1"/>
</dbReference>
<evidence type="ECO:0000256" key="16">
    <source>
        <dbReference type="PIRSR" id="PIRSR601548-2"/>
    </source>
</evidence>
<dbReference type="EMBL" id="CALNXJ010000046">
    <property type="protein sequence ID" value="CAH3149891.1"/>
    <property type="molecule type" value="Genomic_DNA"/>
</dbReference>
<dbReference type="PANTHER" id="PTHR10514">
    <property type="entry name" value="ANGIOTENSIN-CONVERTING ENZYME"/>
    <property type="match status" value="1"/>
</dbReference>
<keyword evidence="5 24" id="KW-0732">Signal</keyword>
<feature type="chain" id="PRO_5043538416" description="Angiotensin-converting enzyme" evidence="24">
    <location>
        <begin position="23"/>
        <end position="739"/>
    </location>
</feature>
<evidence type="ECO:0000256" key="17">
    <source>
        <dbReference type="PIRSR" id="PIRSR601548-3"/>
    </source>
</evidence>
<protein>
    <recommendedName>
        <fullName evidence="12 22">Angiotensin-converting enzyme</fullName>
        <ecNumber evidence="22">3.4.-.-</ecNumber>
    </recommendedName>
</protein>
<evidence type="ECO:0000256" key="23">
    <source>
        <dbReference type="SAM" id="MobiDB-lite"/>
    </source>
</evidence>
<dbReference type="Proteomes" id="UP001159428">
    <property type="component" value="Unassembled WGS sequence"/>
</dbReference>
<feature type="signal peptide" evidence="24">
    <location>
        <begin position="1"/>
        <end position="22"/>
    </location>
</feature>
<dbReference type="EC" id="3.4.-.-" evidence="22"/>
<evidence type="ECO:0000256" key="5">
    <source>
        <dbReference type="ARBA" id="ARBA00022729"/>
    </source>
</evidence>
<evidence type="ECO:0000256" key="11">
    <source>
        <dbReference type="ARBA" id="ARBA00036868"/>
    </source>
</evidence>
<organism evidence="25 26">
    <name type="scientific">Pocillopora meandrina</name>
    <dbReference type="NCBI Taxonomy" id="46732"/>
    <lineage>
        <taxon>Eukaryota</taxon>
        <taxon>Metazoa</taxon>
        <taxon>Cnidaria</taxon>
        <taxon>Anthozoa</taxon>
        <taxon>Hexacorallia</taxon>
        <taxon>Scleractinia</taxon>
        <taxon>Astrocoeniina</taxon>
        <taxon>Pocilloporidae</taxon>
        <taxon>Pocillopora</taxon>
    </lineage>
</organism>
<feature type="glycosylation site" description="N-linked (GlcNAc...) asparagine; partial" evidence="14">
    <location>
        <position position="148"/>
    </location>
</feature>
<feature type="binding site" evidence="16">
    <location>
        <position position="222"/>
    </location>
    <ligand>
        <name>chloride</name>
        <dbReference type="ChEBI" id="CHEBI:17996"/>
        <label>1</label>
    </ligand>
</feature>
<dbReference type="Pfam" id="PF01401">
    <property type="entry name" value="Peptidase_M2"/>
    <property type="match status" value="1"/>
</dbReference>
<evidence type="ECO:0000256" key="22">
    <source>
        <dbReference type="RuleBase" id="RU361144"/>
    </source>
</evidence>
<feature type="binding site" evidence="20">
    <location>
        <position position="378"/>
    </location>
    <ligand>
        <name>Zn(2+)</name>
        <dbReference type="ChEBI" id="CHEBI:29105"/>
        <label>2</label>
        <note>catalytic</note>
    </ligand>
</feature>
<comment type="similarity">
    <text evidence="1 21 22">Belongs to the peptidase M2 family.</text>
</comment>
<name>A0AAU9XJU0_9CNID</name>
<feature type="region of interest" description="Disordered" evidence="23">
    <location>
        <begin position="628"/>
        <end position="672"/>
    </location>
</feature>
<keyword evidence="7 17" id="KW-0862">Zinc</keyword>
<evidence type="ECO:0000313" key="26">
    <source>
        <dbReference type="Proteomes" id="UP001159428"/>
    </source>
</evidence>
<feature type="active site" description="Proton donor 2" evidence="15">
    <location>
        <position position="510"/>
    </location>
</feature>
<keyword evidence="2 22" id="KW-0121">Carboxypeptidase</keyword>
<evidence type="ECO:0000256" key="1">
    <source>
        <dbReference type="ARBA" id="ARBA00008139"/>
    </source>
</evidence>
<feature type="disulfide bond" evidence="18">
    <location>
        <begin position="348"/>
        <end position="365"/>
    </location>
</feature>
<evidence type="ECO:0000256" key="9">
    <source>
        <dbReference type="ARBA" id="ARBA00023157"/>
    </source>
</evidence>
<keyword evidence="4 17" id="KW-0479">Metal-binding</keyword>
<comment type="cofactor">
    <cofactor evidence="22">
        <name>Zn(2+)</name>
        <dbReference type="ChEBI" id="CHEBI:29105"/>
    </cofactor>
    <text evidence="22">Binds 1 zinc ion per subunit.</text>
</comment>
<comment type="caution">
    <text evidence="25">The sequence shown here is derived from an EMBL/GenBank/DDBJ whole genome shotgun (WGS) entry which is preliminary data.</text>
</comment>
<dbReference type="FunFam" id="1.10.1370.30:FF:000004">
    <property type="entry name" value="Angiotensin-converting enzyme"/>
    <property type="match status" value="1"/>
</dbReference>
<evidence type="ECO:0000256" key="3">
    <source>
        <dbReference type="ARBA" id="ARBA00022670"/>
    </source>
</evidence>
<dbReference type="GO" id="GO:0004180">
    <property type="term" value="F:carboxypeptidase activity"/>
    <property type="evidence" value="ECO:0007669"/>
    <property type="project" value="UniProtKB-KW"/>
</dbReference>
<evidence type="ECO:0000256" key="13">
    <source>
        <dbReference type="PIRSR" id="PIRSR601548-1"/>
    </source>
</evidence>
<sequence length="739" mass="84703">MIMDSWIIYPLVFLLWSQVCLCTNQQNSTTKFKNYTDIALGFLKNYEVQATKIYSGESEATWNYETDLTENNRKLSVFNATFAKAFSVTASKNASLIKDVDLSNDMARQIRIIRRNALPKSPTDMKSIDDLISNMTNIYSSGKLCTKNEYTNKTRCFELDPDLNDLMAKSRDYDELLWGWKSWRDKVGPPMRPLYEKLVVLLNSGAREHEWGDYGNFQRSEYEMGNDFQTAIKRLWNEVRMLYQELHAYVRYKLHEKYPQVPVNGSIQAHLLGNMWAQEWSLIYDIVKPFPKVPSLDVTPNLIKQQYTPKKMFKLAQSFFVSLGLDPMPQTFWNKSVIRKPKGKQMVCHPSAWDFCKGDVRIKMCTGMTQEHLITIHHEMGHCEYDLAYKDLPYAYRSGANPGFHEAIGDTIALSVENPKHLKSVGLLYTVGNDTGKQADVNFLMMQALRRVAPLPFTLLVDQWRWKVFSGRITPSNYNSEWWRLRMHYQGVMSPVPRTEKDFDPGAKYHVGANYPYISYFVSLILQFQFHRSLCKIAKREGSLHECSIYKSKEAGQKFRDMLAAGRSRPWPQTLYHLTGEREMTASAILEYFAPLQQWLVKYRLEKGYTIGWKKRKMVPSPVVNGARKTLSSTKSNSSITKPQVLLNKTRSDLTEKGSKPGNNNGTVDVSFPEVKKNDDAINLGKPDLKAALAAMGPVLKTSEENSGKDKSLLDPKSDILGAKPMFVPNKIKDQLVLG</sequence>
<evidence type="ECO:0000256" key="4">
    <source>
        <dbReference type="ARBA" id="ARBA00022723"/>
    </source>
</evidence>
<feature type="glycosylation site" description="N-linked (GlcNAc...) asparagine; partial" evidence="14">
    <location>
        <position position="334"/>
    </location>
</feature>
<dbReference type="Gene3D" id="1.10.1370.30">
    <property type="match status" value="1"/>
</dbReference>
<evidence type="ECO:0000256" key="14">
    <source>
        <dbReference type="PIRSR" id="PIRSR601548-10"/>
    </source>
</evidence>
<dbReference type="PRINTS" id="PR00791">
    <property type="entry name" value="PEPDIPTASEA"/>
</dbReference>
<dbReference type="CDD" id="cd06461">
    <property type="entry name" value="M2_ACE"/>
    <property type="match status" value="1"/>
</dbReference>
<feature type="binding site" evidence="17">
    <location>
        <position position="382"/>
    </location>
    <ligand>
        <name>Zn(2+)</name>
        <dbReference type="ChEBI" id="CHEBI:29105"/>
        <label>1</label>
        <note>catalytic</note>
    </ligand>
</feature>
<keyword evidence="6 22" id="KW-0378">Hydrolase</keyword>
<keyword evidence="10 14" id="KW-0325">Glycoprotein</keyword>
<evidence type="ECO:0000313" key="25">
    <source>
        <dbReference type="EMBL" id="CAH3149891.1"/>
    </source>
</evidence>
<evidence type="ECO:0000256" key="7">
    <source>
        <dbReference type="ARBA" id="ARBA00022833"/>
    </source>
</evidence>
<evidence type="ECO:0000256" key="6">
    <source>
        <dbReference type="ARBA" id="ARBA00022801"/>
    </source>
</evidence>
<dbReference type="GO" id="GO:0008241">
    <property type="term" value="F:peptidyl-dipeptidase activity"/>
    <property type="evidence" value="ECO:0007669"/>
    <property type="project" value="UniProtKB-EC"/>
</dbReference>
<evidence type="ECO:0000256" key="18">
    <source>
        <dbReference type="PIRSR" id="PIRSR601548-4"/>
    </source>
</evidence>
<evidence type="ECO:0000256" key="20">
    <source>
        <dbReference type="PIRSR" id="PIRSR601548-8"/>
    </source>
</evidence>
<feature type="disulfide bond" evidence="18">
    <location>
        <begin position="535"/>
        <end position="547"/>
    </location>
</feature>
<dbReference type="GO" id="GO:0008237">
    <property type="term" value="F:metallopeptidase activity"/>
    <property type="evidence" value="ECO:0007669"/>
    <property type="project" value="UniProtKB-KW"/>
</dbReference>
<feature type="binding site" evidence="20">
    <location>
        <position position="382"/>
    </location>
    <ligand>
        <name>Zn(2+)</name>
        <dbReference type="ChEBI" id="CHEBI:29105"/>
        <label>2</label>
        <note>catalytic</note>
    </ligand>
</feature>
<keyword evidence="3 22" id="KW-0645">Protease</keyword>
<dbReference type="GO" id="GO:0016020">
    <property type="term" value="C:membrane"/>
    <property type="evidence" value="ECO:0007669"/>
    <property type="project" value="InterPro"/>
</dbReference>
<keyword evidence="26" id="KW-1185">Reference proteome</keyword>
<keyword evidence="9 18" id="KW-1015">Disulfide bond</keyword>
<evidence type="ECO:0000256" key="12">
    <source>
        <dbReference type="ARBA" id="ARBA00039858"/>
    </source>
</evidence>
<feature type="glycosylation site" description="N-linked (GlcNAc...) asparagine" evidence="19">
    <location>
        <position position="433"/>
    </location>
</feature>
<feature type="active site" description="Proton donor 1" evidence="13">
    <location>
        <position position="510"/>
    </location>
</feature>
<keyword evidence="8 22" id="KW-0482">Metalloprotease</keyword>
<evidence type="ECO:0000256" key="10">
    <source>
        <dbReference type="ARBA" id="ARBA00023180"/>
    </source>
</evidence>
<feature type="disulfide bond" evidence="18">
    <location>
        <begin position="145"/>
        <end position="156"/>
    </location>
</feature>
<reference evidence="25 26" key="1">
    <citation type="submission" date="2022-05" db="EMBL/GenBank/DDBJ databases">
        <authorList>
            <consortium name="Genoscope - CEA"/>
            <person name="William W."/>
        </authorList>
    </citation>
    <scope>NUCLEOTIDE SEQUENCE [LARGE SCALE GENOMIC DNA]</scope>
</reference>
<feature type="binding site" evidence="20">
    <location>
        <position position="406"/>
    </location>
    <ligand>
        <name>Zn(2+)</name>
        <dbReference type="ChEBI" id="CHEBI:29105"/>
        <label>2</label>
        <note>catalytic</note>
    </ligand>
</feature>
<feature type="compositionally biased region" description="Polar residues" evidence="23">
    <location>
        <begin position="630"/>
        <end position="642"/>
    </location>
</feature>
<dbReference type="InterPro" id="IPR001548">
    <property type="entry name" value="Peptidase_M2"/>
</dbReference>
<comment type="caution">
    <text evidence="21">Lacks conserved residue(s) required for the propagation of feature annotation.</text>
</comment>
<evidence type="ECO:0000256" key="15">
    <source>
        <dbReference type="PIRSR" id="PIRSR601548-11"/>
    </source>
</evidence>
<evidence type="ECO:0000256" key="2">
    <source>
        <dbReference type="ARBA" id="ARBA00022645"/>
    </source>
</evidence>
<accession>A0AAU9XJU0</accession>
<feature type="binding site" evidence="17">
    <location>
        <position position="378"/>
    </location>
    <ligand>
        <name>Zn(2+)</name>
        <dbReference type="ChEBI" id="CHEBI:29105"/>
        <label>1</label>
        <note>catalytic</note>
    </ligand>
</feature>
<dbReference type="SUPFAM" id="SSF55486">
    <property type="entry name" value="Metalloproteases ('zincins'), catalytic domain"/>
    <property type="match status" value="1"/>
</dbReference>